<proteinExistence type="predicted"/>
<feature type="compositionally biased region" description="Polar residues" evidence="1">
    <location>
        <begin position="152"/>
        <end position="174"/>
    </location>
</feature>
<feature type="compositionally biased region" description="Basic and acidic residues" evidence="1">
    <location>
        <begin position="138"/>
        <end position="149"/>
    </location>
</feature>
<dbReference type="AlphaFoldDB" id="A0A9Q3KHI4"/>
<gene>
    <name evidence="2" type="ORF">O181_120366</name>
</gene>
<evidence type="ECO:0000313" key="3">
    <source>
        <dbReference type="Proteomes" id="UP000765509"/>
    </source>
</evidence>
<organism evidence="2 3">
    <name type="scientific">Austropuccinia psidii MF-1</name>
    <dbReference type="NCBI Taxonomy" id="1389203"/>
    <lineage>
        <taxon>Eukaryota</taxon>
        <taxon>Fungi</taxon>
        <taxon>Dikarya</taxon>
        <taxon>Basidiomycota</taxon>
        <taxon>Pucciniomycotina</taxon>
        <taxon>Pucciniomycetes</taxon>
        <taxon>Pucciniales</taxon>
        <taxon>Sphaerophragmiaceae</taxon>
        <taxon>Austropuccinia</taxon>
    </lineage>
</organism>
<dbReference type="EMBL" id="AVOT02108072">
    <property type="protein sequence ID" value="MBW0580651.1"/>
    <property type="molecule type" value="Genomic_DNA"/>
</dbReference>
<sequence>TLEFQERSHRTDKDCSYLEGQGLENIVDCRKLREIIHTLPFTFQLKKNLKQEEWKDMDPVHQLHQPLKDLLQWRMENRRLNLDSHCEGLGESCQKIFLKDIPFKDLMVITKGWNPNSKVKLLEERESRIRENQSAIQEMEKQVNQKEHTLIPSGSQGINKQDSTVTSNHSGTRR</sequence>
<feature type="non-terminal residue" evidence="2">
    <location>
        <position position="1"/>
    </location>
</feature>
<accession>A0A9Q3KHI4</accession>
<name>A0A9Q3KHI4_9BASI</name>
<dbReference type="Proteomes" id="UP000765509">
    <property type="component" value="Unassembled WGS sequence"/>
</dbReference>
<reference evidence="2" key="1">
    <citation type="submission" date="2021-03" db="EMBL/GenBank/DDBJ databases">
        <title>Draft genome sequence of rust myrtle Austropuccinia psidii MF-1, a brazilian biotype.</title>
        <authorList>
            <person name="Quecine M.C."/>
            <person name="Pachon D.M.R."/>
            <person name="Bonatelli M.L."/>
            <person name="Correr F.H."/>
            <person name="Franceschini L.M."/>
            <person name="Leite T.F."/>
            <person name="Margarido G.R.A."/>
            <person name="Almeida C.A."/>
            <person name="Ferrarezi J.A."/>
            <person name="Labate C.A."/>
        </authorList>
    </citation>
    <scope>NUCLEOTIDE SEQUENCE</scope>
    <source>
        <strain evidence="2">MF-1</strain>
    </source>
</reference>
<comment type="caution">
    <text evidence="2">The sequence shown here is derived from an EMBL/GenBank/DDBJ whole genome shotgun (WGS) entry which is preliminary data.</text>
</comment>
<evidence type="ECO:0000313" key="2">
    <source>
        <dbReference type="EMBL" id="MBW0580651.1"/>
    </source>
</evidence>
<protein>
    <submittedName>
        <fullName evidence="2">Uncharacterized protein</fullName>
    </submittedName>
</protein>
<feature type="region of interest" description="Disordered" evidence="1">
    <location>
        <begin position="138"/>
        <end position="174"/>
    </location>
</feature>
<keyword evidence="3" id="KW-1185">Reference proteome</keyword>
<evidence type="ECO:0000256" key="1">
    <source>
        <dbReference type="SAM" id="MobiDB-lite"/>
    </source>
</evidence>